<evidence type="ECO:0000313" key="11">
    <source>
        <dbReference type="Proteomes" id="UP000584867"/>
    </source>
</evidence>
<evidence type="ECO:0000256" key="1">
    <source>
        <dbReference type="ARBA" id="ARBA00022516"/>
    </source>
</evidence>
<evidence type="ECO:0000256" key="2">
    <source>
        <dbReference type="ARBA" id="ARBA00022556"/>
    </source>
</evidence>
<dbReference type="SUPFAM" id="SSF51161">
    <property type="entry name" value="Trimeric LpxA-like enzymes"/>
    <property type="match status" value="1"/>
</dbReference>
<dbReference type="GO" id="GO:0009245">
    <property type="term" value="P:lipid A biosynthetic process"/>
    <property type="evidence" value="ECO:0007669"/>
    <property type="project" value="UniProtKB-UniRule"/>
</dbReference>
<dbReference type="Proteomes" id="UP000584867">
    <property type="component" value="Unassembled WGS sequence"/>
</dbReference>
<dbReference type="EMBL" id="JACHIO010000002">
    <property type="protein sequence ID" value="MBB5062178.1"/>
    <property type="molecule type" value="Genomic_DNA"/>
</dbReference>
<evidence type="ECO:0000256" key="4">
    <source>
        <dbReference type="ARBA" id="ARBA00022737"/>
    </source>
</evidence>
<sequence>MKLKDLAERLGAELVTSDGQEAPGEVEVTGIAGIEDAGPGHVTFVANPKYAGLARSTRAAAVIVEPEFAVIGVPTLRIKNPYLAFAKAIEVFYQPPVYASGIHPTAVIDPSASVGSNAHIGAYVVISAGCAIGNDAVLLPHVVIYPEVTIGDRFFAHAHAVVREGCRLGNDVVLQNGAIVGADGFGFAKGAEGRWVKIVQSGPAVLEDSVEVQANACIDRASIGETRIGRGAKVDNLVQVGHGSTVGENTLLCAQVGLAGSTTIGKNVILAGQVGVAGHLTVGDGAVATAQSGIPSDVAPGAVVSGYPAMDNRAWLRTVAAVNRLPELLRRLKSSERDAK</sequence>
<feature type="domain" description="UDP-3-O-[3-hydroxymyristoyl] glucosamine N-acyltransferase non-repeat region" evidence="8">
    <location>
        <begin position="26"/>
        <end position="90"/>
    </location>
</feature>
<accession>A0A7W8E7C2</accession>
<organism evidence="10 11">
    <name type="scientific">Granulicella mallensis</name>
    <dbReference type="NCBI Taxonomy" id="940614"/>
    <lineage>
        <taxon>Bacteria</taxon>
        <taxon>Pseudomonadati</taxon>
        <taxon>Acidobacteriota</taxon>
        <taxon>Terriglobia</taxon>
        <taxon>Terriglobales</taxon>
        <taxon>Acidobacteriaceae</taxon>
        <taxon>Granulicella</taxon>
    </lineage>
</organism>
<gene>
    <name evidence="7" type="primary">lpxD</name>
    <name evidence="10" type="ORF">HDF15_000505</name>
</gene>
<dbReference type="AlphaFoldDB" id="A0A7W8E7C2"/>
<dbReference type="NCBIfam" id="NF002060">
    <property type="entry name" value="PRK00892.1"/>
    <property type="match status" value="1"/>
</dbReference>
<dbReference type="PANTHER" id="PTHR43378">
    <property type="entry name" value="UDP-3-O-ACYLGLUCOSAMINE N-ACYLTRANSFERASE"/>
    <property type="match status" value="1"/>
</dbReference>
<dbReference type="GO" id="GO:0103118">
    <property type="term" value="F:UDP-3-O-[(3R)-3-hydroxyacyl]-glucosamine N-acyltransferase activity"/>
    <property type="evidence" value="ECO:0007669"/>
    <property type="project" value="UniProtKB-EC"/>
</dbReference>
<dbReference type="NCBIfam" id="TIGR01853">
    <property type="entry name" value="lipid_A_lpxD"/>
    <property type="match status" value="1"/>
</dbReference>
<dbReference type="Gene3D" id="3.40.1390.10">
    <property type="entry name" value="MurE/MurF, N-terminal domain"/>
    <property type="match status" value="1"/>
</dbReference>
<keyword evidence="1 7" id="KW-0444">Lipid biosynthesis</keyword>
<proteinExistence type="inferred from homology"/>
<dbReference type="HAMAP" id="MF_00523">
    <property type="entry name" value="LpxD"/>
    <property type="match status" value="1"/>
</dbReference>
<dbReference type="Pfam" id="PF25087">
    <property type="entry name" value="GMPPB_C"/>
    <property type="match status" value="1"/>
</dbReference>
<dbReference type="Gene3D" id="2.160.10.10">
    <property type="entry name" value="Hexapeptide repeat proteins"/>
    <property type="match status" value="1"/>
</dbReference>
<comment type="subunit">
    <text evidence="7">Homotrimer.</text>
</comment>
<comment type="function">
    <text evidence="7">Catalyzes the N-acylation of UDP-3-O-acylglucosamine using 3-hydroxyacyl-ACP as the acyl donor. Is involved in the biosynthesis of lipid A, a phosphorylated glycolipid that anchors the lipopolysaccharide to the outer membrane of the cell.</text>
</comment>
<evidence type="ECO:0000256" key="7">
    <source>
        <dbReference type="HAMAP-Rule" id="MF_00523"/>
    </source>
</evidence>
<dbReference type="InterPro" id="IPR011004">
    <property type="entry name" value="Trimer_LpxA-like_sf"/>
</dbReference>
<keyword evidence="4 7" id="KW-0677">Repeat</keyword>
<dbReference type="GO" id="GO:0016410">
    <property type="term" value="F:N-acyltransferase activity"/>
    <property type="evidence" value="ECO:0007669"/>
    <property type="project" value="InterPro"/>
</dbReference>
<evidence type="ECO:0000256" key="6">
    <source>
        <dbReference type="ARBA" id="ARBA00023315"/>
    </source>
</evidence>
<dbReference type="EC" id="2.3.1.191" evidence="7"/>
<dbReference type="InterPro" id="IPR020573">
    <property type="entry name" value="UDP_GlcNAc_AcTrfase_non-rep"/>
</dbReference>
<dbReference type="UniPathway" id="UPA00973"/>
<feature type="active site" description="Proton acceptor" evidence="7">
    <location>
        <position position="242"/>
    </location>
</feature>
<dbReference type="InterPro" id="IPR007691">
    <property type="entry name" value="LpxD"/>
</dbReference>
<comment type="catalytic activity">
    <reaction evidence="7">
        <text>a UDP-3-O-[(3R)-3-hydroxyacyl]-alpha-D-glucosamine + a (3R)-hydroxyacyl-[ACP] = a UDP-2-N,3-O-bis[(3R)-3-hydroxyacyl]-alpha-D-glucosamine + holo-[ACP] + H(+)</text>
        <dbReference type="Rhea" id="RHEA:53836"/>
        <dbReference type="Rhea" id="RHEA-COMP:9685"/>
        <dbReference type="Rhea" id="RHEA-COMP:9945"/>
        <dbReference type="ChEBI" id="CHEBI:15378"/>
        <dbReference type="ChEBI" id="CHEBI:64479"/>
        <dbReference type="ChEBI" id="CHEBI:78827"/>
        <dbReference type="ChEBI" id="CHEBI:137740"/>
        <dbReference type="ChEBI" id="CHEBI:137748"/>
        <dbReference type="EC" id="2.3.1.191"/>
    </reaction>
</comment>
<evidence type="ECO:0000313" key="10">
    <source>
        <dbReference type="EMBL" id="MBB5062178.1"/>
    </source>
</evidence>
<name>A0A7W8E7C2_9BACT</name>
<keyword evidence="6 7" id="KW-0012">Acyltransferase</keyword>
<reference evidence="10 11" key="1">
    <citation type="submission" date="2020-08" db="EMBL/GenBank/DDBJ databases">
        <title>Genomic Encyclopedia of Type Strains, Phase IV (KMG-V): Genome sequencing to study the core and pangenomes of soil and plant-associated prokaryotes.</title>
        <authorList>
            <person name="Whitman W."/>
        </authorList>
    </citation>
    <scope>NUCLEOTIDE SEQUENCE [LARGE SCALE GENOMIC DNA]</scope>
    <source>
        <strain evidence="10 11">X5P3</strain>
    </source>
</reference>
<dbReference type="RefSeq" id="WP_184252680.1">
    <property type="nucleotide sequence ID" value="NZ_JACHIO010000002.1"/>
</dbReference>
<evidence type="ECO:0000256" key="3">
    <source>
        <dbReference type="ARBA" id="ARBA00022679"/>
    </source>
</evidence>
<comment type="caution">
    <text evidence="10">The sequence shown here is derived from an EMBL/GenBank/DDBJ whole genome shotgun (WGS) entry which is preliminary data.</text>
</comment>
<evidence type="ECO:0000259" key="8">
    <source>
        <dbReference type="Pfam" id="PF04613"/>
    </source>
</evidence>
<evidence type="ECO:0000259" key="9">
    <source>
        <dbReference type="Pfam" id="PF25087"/>
    </source>
</evidence>
<dbReference type="CDD" id="cd03352">
    <property type="entry name" value="LbH_LpxD"/>
    <property type="match status" value="1"/>
</dbReference>
<dbReference type="InterPro" id="IPR056729">
    <property type="entry name" value="GMPPB_C"/>
</dbReference>
<comment type="pathway">
    <text evidence="7">Bacterial outer membrane biogenesis; LPS lipid A biosynthesis.</text>
</comment>
<feature type="domain" description="Mannose-1-phosphate guanyltransferase C-terminal" evidence="9">
    <location>
        <begin position="103"/>
        <end position="183"/>
    </location>
</feature>
<comment type="similarity">
    <text evidence="7">Belongs to the transferase hexapeptide repeat family. LpxD subfamily.</text>
</comment>
<dbReference type="PANTHER" id="PTHR43378:SF2">
    <property type="entry name" value="UDP-3-O-ACYLGLUCOSAMINE N-ACYLTRANSFERASE 1, MITOCHONDRIAL-RELATED"/>
    <property type="match status" value="1"/>
</dbReference>
<dbReference type="Pfam" id="PF04613">
    <property type="entry name" value="LpxD"/>
    <property type="match status" value="1"/>
</dbReference>
<keyword evidence="2 7" id="KW-0441">Lipid A biosynthesis</keyword>
<dbReference type="GO" id="GO:0016020">
    <property type="term" value="C:membrane"/>
    <property type="evidence" value="ECO:0007669"/>
    <property type="project" value="GOC"/>
</dbReference>
<evidence type="ECO:0000256" key="5">
    <source>
        <dbReference type="ARBA" id="ARBA00023098"/>
    </source>
</evidence>
<keyword evidence="3 7" id="KW-0808">Transferase</keyword>
<keyword evidence="5 7" id="KW-0443">Lipid metabolism</keyword>
<protein>
    <recommendedName>
        <fullName evidence="7">UDP-3-O-acylglucosamine N-acyltransferase</fullName>
        <ecNumber evidence="7">2.3.1.191</ecNumber>
    </recommendedName>
</protein>